<organism evidence="5 6">
    <name type="scientific">Gryllus longicercus</name>
    <dbReference type="NCBI Taxonomy" id="2509291"/>
    <lineage>
        <taxon>Eukaryota</taxon>
        <taxon>Metazoa</taxon>
        <taxon>Ecdysozoa</taxon>
        <taxon>Arthropoda</taxon>
        <taxon>Hexapoda</taxon>
        <taxon>Insecta</taxon>
        <taxon>Pterygota</taxon>
        <taxon>Neoptera</taxon>
        <taxon>Polyneoptera</taxon>
        <taxon>Orthoptera</taxon>
        <taxon>Ensifera</taxon>
        <taxon>Gryllidea</taxon>
        <taxon>Grylloidea</taxon>
        <taxon>Gryllidae</taxon>
        <taxon>Gryllinae</taxon>
        <taxon>Gryllus</taxon>
    </lineage>
</organism>
<feature type="repeat" description="ANK" evidence="3">
    <location>
        <begin position="609"/>
        <end position="641"/>
    </location>
</feature>
<gene>
    <name evidence="5" type="ORF">R5R35_004619</name>
</gene>
<feature type="repeat" description="ANK" evidence="3">
    <location>
        <begin position="937"/>
        <end position="969"/>
    </location>
</feature>
<dbReference type="PROSITE" id="PS50088">
    <property type="entry name" value="ANK_REPEAT"/>
    <property type="match status" value="11"/>
</dbReference>
<comment type="caution">
    <text evidence="5">The sequence shown here is derived from an EMBL/GenBank/DDBJ whole genome shotgun (WGS) entry which is preliminary data.</text>
</comment>
<evidence type="ECO:0000256" key="1">
    <source>
        <dbReference type="ARBA" id="ARBA00022737"/>
    </source>
</evidence>
<feature type="repeat" description="ANK" evidence="3">
    <location>
        <begin position="838"/>
        <end position="870"/>
    </location>
</feature>
<name>A0AAN9W0U4_9ORTH</name>
<feature type="repeat" description="ANK" evidence="3">
    <location>
        <begin position="871"/>
        <end position="903"/>
    </location>
</feature>
<dbReference type="InterPro" id="IPR002110">
    <property type="entry name" value="Ankyrin_rpt"/>
</dbReference>
<keyword evidence="2 3" id="KW-0040">ANK repeat</keyword>
<evidence type="ECO:0000259" key="4">
    <source>
        <dbReference type="Pfam" id="PF05729"/>
    </source>
</evidence>
<proteinExistence type="predicted"/>
<dbReference type="Proteomes" id="UP001378592">
    <property type="component" value="Unassembled WGS sequence"/>
</dbReference>
<feature type="repeat" description="ANK" evidence="3">
    <location>
        <begin position="770"/>
        <end position="802"/>
    </location>
</feature>
<keyword evidence="6" id="KW-1185">Reference proteome</keyword>
<protein>
    <recommendedName>
        <fullName evidence="4">NACHT domain-containing protein</fullName>
    </recommendedName>
</protein>
<evidence type="ECO:0000256" key="3">
    <source>
        <dbReference type="PROSITE-ProRule" id="PRU00023"/>
    </source>
</evidence>
<dbReference type="PROSITE" id="PS50297">
    <property type="entry name" value="ANK_REP_REGION"/>
    <property type="match status" value="10"/>
</dbReference>
<dbReference type="Gene3D" id="1.25.40.20">
    <property type="entry name" value="Ankyrin repeat-containing domain"/>
    <property type="match status" value="8"/>
</dbReference>
<evidence type="ECO:0000313" key="6">
    <source>
        <dbReference type="Proteomes" id="UP001378592"/>
    </source>
</evidence>
<accession>A0AAN9W0U4</accession>
<keyword evidence="1" id="KW-0677">Repeat</keyword>
<feature type="repeat" description="ANK" evidence="3">
    <location>
        <begin position="970"/>
        <end position="1002"/>
    </location>
</feature>
<dbReference type="Pfam" id="PF05729">
    <property type="entry name" value="NACHT"/>
    <property type="match status" value="1"/>
</dbReference>
<dbReference type="EMBL" id="JAZDUA010000005">
    <property type="protein sequence ID" value="KAK7874073.1"/>
    <property type="molecule type" value="Genomic_DNA"/>
</dbReference>
<dbReference type="InterPro" id="IPR027417">
    <property type="entry name" value="P-loop_NTPase"/>
</dbReference>
<dbReference type="Pfam" id="PF13637">
    <property type="entry name" value="Ank_4"/>
    <property type="match status" value="1"/>
</dbReference>
<feature type="repeat" description="ANK" evidence="3">
    <location>
        <begin position="1003"/>
        <end position="1035"/>
    </location>
</feature>
<reference evidence="5 6" key="1">
    <citation type="submission" date="2024-03" db="EMBL/GenBank/DDBJ databases">
        <title>The genome assembly and annotation of the cricket Gryllus longicercus Weissman &amp; Gray.</title>
        <authorList>
            <person name="Szrajer S."/>
            <person name="Gray D."/>
            <person name="Ylla G."/>
        </authorList>
    </citation>
    <scope>NUCLEOTIDE SEQUENCE [LARGE SCALE GENOMIC DNA]</scope>
    <source>
        <strain evidence="5">DAG 2021-001</strain>
        <tissue evidence="5">Whole body minus gut</tissue>
    </source>
</reference>
<feature type="repeat" description="ANK" evidence="3">
    <location>
        <begin position="704"/>
        <end position="736"/>
    </location>
</feature>
<dbReference type="PANTHER" id="PTHR24161:SF85">
    <property type="entry name" value="PALMITOYLTRANSFERASE HIP14"/>
    <property type="match status" value="1"/>
</dbReference>
<dbReference type="InterPro" id="IPR036770">
    <property type="entry name" value="Ankyrin_rpt-contain_sf"/>
</dbReference>
<dbReference type="SUPFAM" id="SSF52540">
    <property type="entry name" value="P-loop containing nucleoside triphosphate hydrolases"/>
    <property type="match status" value="1"/>
</dbReference>
<feature type="domain" description="NACHT" evidence="4">
    <location>
        <begin position="99"/>
        <end position="260"/>
    </location>
</feature>
<dbReference type="SUPFAM" id="SSF48403">
    <property type="entry name" value="Ankyrin repeat"/>
    <property type="match status" value="3"/>
</dbReference>
<sequence length="1102" mass="118877">MAAICSWTLLPSSEAAERALGEASLQSSGRHVHWLHCASEAAGDDLSALRLLWKGSRGSAAAAARFVLPASDACARAPTCVHAAAAERDAAAWRPRAGLLVGEPGMGKTQFLQCLAAEARAREPQRWAVVVQALRHRHLLQRFPEPPGLSKEHLLDLLTGAACGVASGASLAEVTRRCLRAALEDTGEIAVLVDGVDEICPAYKDKLIRLLEILLETKVQLVWVSSRPEVEVSLSETLRCPASSLRPLSKEEQRNFLCQHWASLHGCSAAVFEPLACEMVDSLLDAEGGSQRSLLDVPLHVQMAAETYEPLAAQMLHAGGGQLPKGAFSLYDLYRRFVDKKRELFKQRFGLTDANFENISLVDNFDEVHQNCAILELVSDGSYGDVNVLPFKNYLENNKRNIIKEKNGILWMEEEGMHRFVHYTFMEYFAASWMVSHINDQGTAFDLAKEIWHRQFHQKRFSKLRHILEHMLSEGLPLHRAVLEGGEGALEAALAAGACDLDARDRLGRTALVQAASLGRGGAVDALLARGCDAGRRDALLGWTALRFASAGAHLDAAERLLQAGASAHHLQLDDAHDAALKAAKFGLAKVMEILVGRDAALKDARKRNNETVLMLASKKGHVETVRSLLAAGAEVWAVDPRGEGALERAVRGGHTAVAALLLAHGGDAGTAGGAALALAARLGHEACARLLLPRHVHHRDDADGCTALHHAARAPHAGVARLLLEHGARVDAANAAGATPLMLAADAGDAEGVELLLGGGAEADRRDRSLRTALLYAAARAHVPVTRLLLQHGADPNAKSKDSRTALLSAVLQDRQDTTSVRLLLEHGADVNHRDADSCTALHHAVDKGHREICKLLLEFGADPNVKSKWEKTPLILAVERGDVISTQLLVDFGADKSERDVDNWTALHFSTWKDRSEATKVLLENEAEPNSKCKRLKIPLMFAALRGNESSTRLLLELGADVNHCDADGCTALHYATWNDRPEITALLLRHGADPNAANKERSTPLMHAAQKGGARAVELLLQHGADARHSDLEGWTALHRAAAKGHRDIARLLLDRGADANASTGNRMTALALAADTQMVELLEQYGADRNLAGGGDAR</sequence>
<dbReference type="PANTHER" id="PTHR24161">
    <property type="entry name" value="ANK_REP_REGION DOMAIN-CONTAINING PROTEIN-RELATED"/>
    <property type="match status" value="1"/>
</dbReference>
<dbReference type="PRINTS" id="PR01415">
    <property type="entry name" value="ANKYRIN"/>
</dbReference>
<dbReference type="SMART" id="SM00248">
    <property type="entry name" value="ANK"/>
    <property type="match status" value="19"/>
</dbReference>
<feature type="repeat" description="ANK" evidence="3">
    <location>
        <begin position="1036"/>
        <end position="1068"/>
    </location>
</feature>
<feature type="repeat" description="ANK" evidence="3">
    <location>
        <begin position="803"/>
        <end position="837"/>
    </location>
</feature>
<dbReference type="Gene3D" id="3.40.50.300">
    <property type="entry name" value="P-loop containing nucleotide triphosphate hydrolases"/>
    <property type="match status" value="1"/>
</dbReference>
<dbReference type="Pfam" id="PF12796">
    <property type="entry name" value="Ank_2"/>
    <property type="match status" value="5"/>
</dbReference>
<evidence type="ECO:0000256" key="2">
    <source>
        <dbReference type="ARBA" id="ARBA00023043"/>
    </source>
</evidence>
<evidence type="ECO:0000313" key="5">
    <source>
        <dbReference type="EMBL" id="KAK7874073.1"/>
    </source>
</evidence>
<dbReference type="AlphaFoldDB" id="A0AAN9W0U4"/>
<feature type="repeat" description="ANK" evidence="3">
    <location>
        <begin position="737"/>
        <end position="769"/>
    </location>
</feature>
<dbReference type="InterPro" id="IPR007111">
    <property type="entry name" value="NACHT_NTPase"/>
</dbReference>